<gene>
    <name evidence="2" type="ORF">Slati_1743700</name>
</gene>
<feature type="compositionally biased region" description="Basic and acidic residues" evidence="1">
    <location>
        <begin position="82"/>
        <end position="96"/>
    </location>
</feature>
<dbReference type="AlphaFoldDB" id="A0AAW2WX95"/>
<evidence type="ECO:0000313" key="2">
    <source>
        <dbReference type="EMBL" id="KAL0446158.1"/>
    </source>
</evidence>
<comment type="caution">
    <text evidence="2">The sequence shown here is derived from an EMBL/GenBank/DDBJ whole genome shotgun (WGS) entry which is preliminary data.</text>
</comment>
<reference evidence="2" key="2">
    <citation type="journal article" date="2024" name="Plant">
        <title>Genomic evolution and insights into agronomic trait innovations of Sesamum species.</title>
        <authorList>
            <person name="Miao H."/>
            <person name="Wang L."/>
            <person name="Qu L."/>
            <person name="Liu H."/>
            <person name="Sun Y."/>
            <person name="Le M."/>
            <person name="Wang Q."/>
            <person name="Wei S."/>
            <person name="Zheng Y."/>
            <person name="Lin W."/>
            <person name="Duan Y."/>
            <person name="Cao H."/>
            <person name="Xiong S."/>
            <person name="Wang X."/>
            <person name="Wei L."/>
            <person name="Li C."/>
            <person name="Ma Q."/>
            <person name="Ju M."/>
            <person name="Zhao R."/>
            <person name="Li G."/>
            <person name="Mu C."/>
            <person name="Tian Q."/>
            <person name="Mei H."/>
            <person name="Zhang T."/>
            <person name="Gao T."/>
            <person name="Zhang H."/>
        </authorList>
    </citation>
    <scope>NUCLEOTIDE SEQUENCE</scope>
    <source>
        <strain evidence="2">KEN1</strain>
    </source>
</reference>
<evidence type="ECO:0000256" key="1">
    <source>
        <dbReference type="SAM" id="MobiDB-lite"/>
    </source>
</evidence>
<dbReference type="PANTHER" id="PTHR33240:SF8">
    <property type="entry name" value="OS03G0439900 PROTEIN"/>
    <property type="match status" value="1"/>
</dbReference>
<proteinExistence type="predicted"/>
<dbReference type="PANTHER" id="PTHR33240">
    <property type="entry name" value="OS08G0508500 PROTEIN"/>
    <property type="match status" value="1"/>
</dbReference>
<protein>
    <submittedName>
        <fullName evidence="2">Uncharacterized protein</fullName>
    </submittedName>
</protein>
<sequence length="106" mass="11856">MISLPLTLGETPLWRTCLLKFPVVDIPSAYNVILDRATLNAFRAVISTYHMKIKFSVDGRVGGVRADPLQARKCYIEAIKKGKKRGSEEAQGEECHKKRGNDPLLD</sequence>
<reference evidence="2" key="1">
    <citation type="submission" date="2020-06" db="EMBL/GenBank/DDBJ databases">
        <authorList>
            <person name="Li T."/>
            <person name="Hu X."/>
            <person name="Zhang T."/>
            <person name="Song X."/>
            <person name="Zhang H."/>
            <person name="Dai N."/>
            <person name="Sheng W."/>
            <person name="Hou X."/>
            <person name="Wei L."/>
        </authorList>
    </citation>
    <scope>NUCLEOTIDE SEQUENCE</scope>
    <source>
        <strain evidence="2">KEN1</strain>
        <tissue evidence="2">Leaf</tissue>
    </source>
</reference>
<organism evidence="2">
    <name type="scientific">Sesamum latifolium</name>
    <dbReference type="NCBI Taxonomy" id="2727402"/>
    <lineage>
        <taxon>Eukaryota</taxon>
        <taxon>Viridiplantae</taxon>
        <taxon>Streptophyta</taxon>
        <taxon>Embryophyta</taxon>
        <taxon>Tracheophyta</taxon>
        <taxon>Spermatophyta</taxon>
        <taxon>Magnoliopsida</taxon>
        <taxon>eudicotyledons</taxon>
        <taxon>Gunneridae</taxon>
        <taxon>Pentapetalae</taxon>
        <taxon>asterids</taxon>
        <taxon>lamiids</taxon>
        <taxon>Lamiales</taxon>
        <taxon>Pedaliaceae</taxon>
        <taxon>Sesamum</taxon>
    </lineage>
</organism>
<dbReference type="EMBL" id="JACGWN010000006">
    <property type="protein sequence ID" value="KAL0446158.1"/>
    <property type="molecule type" value="Genomic_DNA"/>
</dbReference>
<accession>A0AAW2WX95</accession>
<feature type="region of interest" description="Disordered" evidence="1">
    <location>
        <begin position="82"/>
        <end position="106"/>
    </location>
</feature>
<name>A0AAW2WX95_9LAMI</name>